<sequence>MIVVYGIKNCDSVKKARTWLEARHIAYRFHDYRIDGLDAALLQSFVDALGVDAVLNQRSTSWRQLDDAQKSDLTPDKAVQLMLAVPTLIKRPILDNGQQLIVGFNPDQYPTE</sequence>
<dbReference type="AlphaFoldDB" id="A0A177MJ08"/>
<dbReference type="InterPro" id="IPR006660">
    <property type="entry name" value="Arsenate_reductase-like"/>
</dbReference>
<organism evidence="3 4">
    <name type="scientific">Methylomonas methanica</name>
    <dbReference type="NCBI Taxonomy" id="421"/>
    <lineage>
        <taxon>Bacteria</taxon>
        <taxon>Pseudomonadati</taxon>
        <taxon>Pseudomonadota</taxon>
        <taxon>Gammaproteobacteria</taxon>
        <taxon>Methylococcales</taxon>
        <taxon>Methylococcaceae</taxon>
        <taxon>Methylomonas</taxon>
    </lineage>
</organism>
<dbReference type="InterPro" id="IPR006504">
    <property type="entry name" value="Tscrpt_reg_Spx/MgsR"/>
</dbReference>
<dbReference type="PANTHER" id="PTHR30041:SF8">
    <property type="entry name" value="PROTEIN YFFB"/>
    <property type="match status" value="1"/>
</dbReference>
<dbReference type="CDD" id="cd03035">
    <property type="entry name" value="ArsC_Yffb"/>
    <property type="match status" value="1"/>
</dbReference>
<gene>
    <name evidence="3" type="ORF">A1332_13415</name>
</gene>
<accession>A0A177MJ08</accession>
<dbReference type="Pfam" id="PF03960">
    <property type="entry name" value="ArsC"/>
    <property type="match status" value="1"/>
</dbReference>
<dbReference type="NCBIfam" id="NF008107">
    <property type="entry name" value="PRK10853.1"/>
    <property type="match status" value="1"/>
</dbReference>
<evidence type="ECO:0000313" key="4">
    <source>
        <dbReference type="Proteomes" id="UP000078090"/>
    </source>
</evidence>
<comment type="similarity">
    <text evidence="1 2">Belongs to the ArsC family.</text>
</comment>
<dbReference type="OrthoDB" id="9803749at2"/>
<evidence type="ECO:0000256" key="2">
    <source>
        <dbReference type="PROSITE-ProRule" id="PRU01282"/>
    </source>
</evidence>
<dbReference type="EMBL" id="LUUG01000065">
    <property type="protein sequence ID" value="OAI05345.1"/>
    <property type="molecule type" value="Genomic_DNA"/>
</dbReference>
<dbReference type="SUPFAM" id="SSF52833">
    <property type="entry name" value="Thioredoxin-like"/>
    <property type="match status" value="1"/>
</dbReference>
<proteinExistence type="inferred from homology"/>
<name>A0A177MJ08_METMH</name>
<evidence type="ECO:0000313" key="3">
    <source>
        <dbReference type="EMBL" id="OAI05345.1"/>
    </source>
</evidence>
<evidence type="ECO:0000256" key="1">
    <source>
        <dbReference type="ARBA" id="ARBA00007198"/>
    </source>
</evidence>
<dbReference type="PROSITE" id="PS51353">
    <property type="entry name" value="ARSC"/>
    <property type="match status" value="1"/>
</dbReference>
<dbReference type="InterPro" id="IPR036249">
    <property type="entry name" value="Thioredoxin-like_sf"/>
</dbReference>
<dbReference type="Gene3D" id="3.40.30.10">
    <property type="entry name" value="Glutaredoxin"/>
    <property type="match status" value="1"/>
</dbReference>
<comment type="caution">
    <text evidence="3">The sequence shown here is derived from an EMBL/GenBank/DDBJ whole genome shotgun (WGS) entry which is preliminary data.</text>
</comment>
<dbReference type="PANTHER" id="PTHR30041">
    <property type="entry name" value="ARSENATE REDUCTASE"/>
    <property type="match status" value="1"/>
</dbReference>
<dbReference type="NCBIfam" id="TIGR01617">
    <property type="entry name" value="arsC_related"/>
    <property type="match status" value="1"/>
</dbReference>
<reference evidence="4" key="1">
    <citation type="submission" date="2016-03" db="EMBL/GenBank/DDBJ databases">
        <authorList>
            <person name="Heylen K."/>
            <person name="De Vos P."/>
            <person name="Vekeman B."/>
        </authorList>
    </citation>
    <scope>NUCLEOTIDE SEQUENCE [LARGE SCALE GENOMIC DNA]</scope>
    <source>
        <strain evidence="4">R-45363</strain>
    </source>
</reference>
<dbReference type="Proteomes" id="UP000078090">
    <property type="component" value="Unassembled WGS sequence"/>
</dbReference>
<protein>
    <submittedName>
        <fullName evidence="3">Arsenate reductase</fullName>
    </submittedName>
</protein>
<dbReference type="RefSeq" id="WP_064008452.1">
    <property type="nucleotide sequence ID" value="NZ_LUUG01000065.1"/>
</dbReference>